<name>A0ABX2I8X2_BLAHA</name>
<evidence type="ECO:0000313" key="6">
    <source>
        <dbReference type="Proteomes" id="UP000822142"/>
    </source>
</evidence>
<dbReference type="CDD" id="cd03230">
    <property type="entry name" value="ABC_DR_subfamily_A"/>
    <property type="match status" value="1"/>
</dbReference>
<dbReference type="PANTHER" id="PTHR42939">
    <property type="entry name" value="ABC TRANSPORTER ATP-BINDING PROTEIN ALBC-RELATED"/>
    <property type="match status" value="1"/>
</dbReference>
<dbReference type="InterPro" id="IPR027417">
    <property type="entry name" value="P-loop_NTPase"/>
</dbReference>
<dbReference type="Pfam" id="PF00005">
    <property type="entry name" value="ABC_tran"/>
    <property type="match status" value="1"/>
</dbReference>
<proteinExistence type="predicted"/>
<evidence type="ECO:0000256" key="1">
    <source>
        <dbReference type="ARBA" id="ARBA00022448"/>
    </source>
</evidence>
<keyword evidence="3 5" id="KW-0067">ATP-binding</keyword>
<dbReference type="PROSITE" id="PS50893">
    <property type="entry name" value="ABC_TRANSPORTER_2"/>
    <property type="match status" value="1"/>
</dbReference>
<dbReference type="RefSeq" id="WP_173749888.1">
    <property type="nucleotide sequence ID" value="NZ_JAAITA010000018.1"/>
</dbReference>
<dbReference type="SUPFAM" id="SSF52540">
    <property type="entry name" value="P-loop containing nucleoside triphosphate hydrolases"/>
    <property type="match status" value="1"/>
</dbReference>
<evidence type="ECO:0000256" key="3">
    <source>
        <dbReference type="ARBA" id="ARBA00022840"/>
    </source>
</evidence>
<gene>
    <name evidence="5" type="ORF">G5A70_12070</name>
</gene>
<dbReference type="GO" id="GO:0005524">
    <property type="term" value="F:ATP binding"/>
    <property type="evidence" value="ECO:0007669"/>
    <property type="project" value="UniProtKB-KW"/>
</dbReference>
<keyword evidence="1" id="KW-0813">Transport</keyword>
<keyword evidence="6" id="KW-1185">Reference proteome</keyword>
<dbReference type="Proteomes" id="UP000822142">
    <property type="component" value="Unassembled WGS sequence"/>
</dbReference>
<dbReference type="Gene3D" id="3.40.50.300">
    <property type="entry name" value="P-loop containing nucleotide triphosphate hydrolases"/>
    <property type="match status" value="1"/>
</dbReference>
<dbReference type="PANTHER" id="PTHR42939:SF1">
    <property type="entry name" value="ABC TRANSPORTER ATP-BINDING PROTEIN ALBC-RELATED"/>
    <property type="match status" value="1"/>
</dbReference>
<dbReference type="InterPro" id="IPR003439">
    <property type="entry name" value="ABC_transporter-like_ATP-bd"/>
</dbReference>
<dbReference type="InterPro" id="IPR017871">
    <property type="entry name" value="ABC_transporter-like_CS"/>
</dbReference>
<sequence>MIEVKNLTKHYSLLESPAVKDVSFCAKEGKITILLGPNGAGKSTTIKSIVNLLNYQGEINICGYPNSSLEAKKSFGYVPEVPVLYDLLTVDETIHFIGKSYRLQNYGKTAEEYLELFDLTKQRKKLAKELSKGMRQKLSMLLALLIQPKALLVDEPMVGLDPASIEAVLQLFVRLKEAGTSILISTHIIDVVNEIWDCAYIMQQGEIVREIHRGEEGSETLKQIFFETTAEEKA</sequence>
<evidence type="ECO:0000259" key="4">
    <source>
        <dbReference type="PROSITE" id="PS50893"/>
    </source>
</evidence>
<dbReference type="EMBL" id="JAAITA010000018">
    <property type="protein sequence ID" value="NSJ86891.1"/>
    <property type="molecule type" value="Genomic_DNA"/>
</dbReference>
<organism evidence="5 6">
    <name type="scientific">Blautia hansenii</name>
    <name type="common">Ruminococcus hansenii</name>
    <dbReference type="NCBI Taxonomy" id="1322"/>
    <lineage>
        <taxon>Bacteria</taxon>
        <taxon>Bacillati</taxon>
        <taxon>Bacillota</taxon>
        <taxon>Clostridia</taxon>
        <taxon>Lachnospirales</taxon>
        <taxon>Lachnospiraceae</taxon>
        <taxon>Blautia</taxon>
    </lineage>
</organism>
<feature type="domain" description="ABC transporter" evidence="4">
    <location>
        <begin position="2"/>
        <end position="229"/>
    </location>
</feature>
<dbReference type="InterPro" id="IPR003593">
    <property type="entry name" value="AAA+_ATPase"/>
</dbReference>
<evidence type="ECO:0000256" key="2">
    <source>
        <dbReference type="ARBA" id="ARBA00022741"/>
    </source>
</evidence>
<accession>A0ABX2I8X2</accession>
<comment type="caution">
    <text evidence="5">The sequence shown here is derived from an EMBL/GenBank/DDBJ whole genome shotgun (WGS) entry which is preliminary data.</text>
</comment>
<evidence type="ECO:0000313" key="5">
    <source>
        <dbReference type="EMBL" id="NSJ86891.1"/>
    </source>
</evidence>
<reference evidence="5 6" key="1">
    <citation type="journal article" date="2020" name="Cell Host Microbe">
        <title>Functional and Genomic Variation between Human-Derived Isolates of Lachnospiraceae Reveals Inter- and Intra-Species Diversity.</title>
        <authorList>
            <person name="Sorbara M.T."/>
            <person name="Littmann E.R."/>
            <person name="Fontana E."/>
            <person name="Moody T.U."/>
            <person name="Kohout C.E."/>
            <person name="Gjonbalaj M."/>
            <person name="Eaton V."/>
            <person name="Seok R."/>
            <person name="Leiner I.M."/>
            <person name="Pamer E.G."/>
        </authorList>
    </citation>
    <scope>NUCLEOTIDE SEQUENCE [LARGE SCALE GENOMIC DNA]</scope>
    <source>
        <strain evidence="5 6">MSK.15.26</strain>
    </source>
</reference>
<dbReference type="SMART" id="SM00382">
    <property type="entry name" value="AAA"/>
    <property type="match status" value="1"/>
</dbReference>
<dbReference type="InterPro" id="IPR051782">
    <property type="entry name" value="ABC_Transporter_VariousFunc"/>
</dbReference>
<keyword evidence="2" id="KW-0547">Nucleotide-binding</keyword>
<dbReference type="PROSITE" id="PS00211">
    <property type="entry name" value="ABC_TRANSPORTER_1"/>
    <property type="match status" value="1"/>
</dbReference>
<protein>
    <submittedName>
        <fullName evidence="5">ABC transporter ATP-binding protein</fullName>
    </submittedName>
</protein>